<evidence type="ECO:0000313" key="2">
    <source>
        <dbReference type="EMBL" id="OGN27630.1"/>
    </source>
</evidence>
<dbReference type="AlphaFoldDB" id="A0A1F8GRL1"/>
<feature type="transmembrane region" description="Helical" evidence="1">
    <location>
        <begin position="69"/>
        <end position="87"/>
    </location>
</feature>
<feature type="transmembrane region" description="Helical" evidence="1">
    <location>
        <begin position="93"/>
        <end position="112"/>
    </location>
</feature>
<protein>
    <submittedName>
        <fullName evidence="2">Uncharacterized protein</fullName>
    </submittedName>
</protein>
<evidence type="ECO:0000256" key="1">
    <source>
        <dbReference type="SAM" id="Phobius"/>
    </source>
</evidence>
<proteinExistence type="predicted"/>
<name>A0A1F8GRL1_9BACT</name>
<gene>
    <name evidence="2" type="ORF">A2941_01405</name>
</gene>
<accession>A0A1F8GRL1</accession>
<sequence length="132" mass="14562">MQNNNVKIKLCPICIIVSGLWLLLSAGVAWGFLSEETYIIPIALLMGGSVIGIAHAGEKRFLWPAKHQTAWKAIVTALGMPTAYYSLTNLSKTVMAGELIALTIIAYLFFSVRGQTSNERVRELEDKMKQCC</sequence>
<reference evidence="2 3" key="1">
    <citation type="journal article" date="2016" name="Nat. Commun.">
        <title>Thousands of microbial genomes shed light on interconnected biogeochemical processes in an aquifer system.</title>
        <authorList>
            <person name="Anantharaman K."/>
            <person name="Brown C.T."/>
            <person name="Hug L.A."/>
            <person name="Sharon I."/>
            <person name="Castelle C.J."/>
            <person name="Probst A.J."/>
            <person name="Thomas B.C."/>
            <person name="Singh A."/>
            <person name="Wilkins M.J."/>
            <person name="Karaoz U."/>
            <person name="Brodie E.L."/>
            <person name="Williams K.H."/>
            <person name="Hubbard S.S."/>
            <person name="Banfield J.F."/>
        </authorList>
    </citation>
    <scope>NUCLEOTIDE SEQUENCE [LARGE SCALE GENOMIC DNA]</scope>
</reference>
<feature type="transmembrane region" description="Helical" evidence="1">
    <location>
        <begin position="12"/>
        <end position="32"/>
    </location>
</feature>
<keyword evidence="1" id="KW-0472">Membrane</keyword>
<comment type="caution">
    <text evidence="2">The sequence shown here is derived from an EMBL/GenBank/DDBJ whole genome shotgun (WGS) entry which is preliminary data.</text>
</comment>
<evidence type="ECO:0000313" key="3">
    <source>
        <dbReference type="Proteomes" id="UP000178444"/>
    </source>
</evidence>
<dbReference type="EMBL" id="MGKO01000008">
    <property type="protein sequence ID" value="OGN27630.1"/>
    <property type="molecule type" value="Genomic_DNA"/>
</dbReference>
<keyword evidence="1" id="KW-0812">Transmembrane</keyword>
<feature type="transmembrane region" description="Helical" evidence="1">
    <location>
        <begin position="38"/>
        <end position="57"/>
    </location>
</feature>
<organism evidence="2 3">
    <name type="scientific">Candidatus Yanofskybacteria bacterium RIFCSPLOWO2_01_FULL_49_17</name>
    <dbReference type="NCBI Taxonomy" id="1802700"/>
    <lineage>
        <taxon>Bacteria</taxon>
        <taxon>Candidatus Yanofskyibacteriota</taxon>
    </lineage>
</organism>
<keyword evidence="1" id="KW-1133">Transmembrane helix</keyword>
<dbReference type="Proteomes" id="UP000178444">
    <property type="component" value="Unassembled WGS sequence"/>
</dbReference>